<gene>
    <name evidence="2" type="ORF">MG293_020759</name>
</gene>
<sequence>MQPALGRRPVPRLLSPDAQSRHNRSPFGDGPDRTHSETQPGSGCNQLHPEGRPESPRPAQPQSPGRKRFGLNLRKTRHLSRCLRDDKSDVAYFANEPTKTLKISICNCGAESHLRGDFCGGEGGDVTQESPARMHRLSGFRSDHTSPPHSLSLRVFSLPPSYYRDILVVLTCEVGSHVLSMGRVCRSPNESSSEAVVSCADSQIQLQQAFVHAIGVHKSVAVLQRPHLWWGLMDIVRFFHHHVFLLRNQFSSSSENLLGQVSWISRSEGTLVLANGYSIRSREPQETSRIRKFTARDCLSFMGSDTRRSAQKINHESLIYIRIYELRSFLINASKVLACVCRTQHSRKNREAGKLPDNLPEALIEKLSAHVLWAG</sequence>
<proteinExistence type="predicted"/>
<dbReference type="Proteomes" id="UP001214576">
    <property type="component" value="Unassembled WGS sequence"/>
</dbReference>
<feature type="region of interest" description="Disordered" evidence="1">
    <location>
        <begin position="1"/>
        <end position="72"/>
    </location>
</feature>
<evidence type="ECO:0000313" key="3">
    <source>
        <dbReference type="Proteomes" id="UP001214576"/>
    </source>
</evidence>
<reference evidence="2" key="1">
    <citation type="submission" date="2022-03" db="EMBL/GenBank/DDBJ databases">
        <title>Genomic analyses of argali, domestic sheep and their hybrids provide insights into chromosomal evolution, heterosis and genetic basis of agronomic traits.</title>
        <authorList>
            <person name="Li M."/>
        </authorList>
    </citation>
    <scope>NUCLEOTIDE SEQUENCE</scope>
    <source>
        <strain evidence="2">CAU-MHL-2022a</strain>
        <tissue evidence="2">Skin</tissue>
    </source>
</reference>
<keyword evidence="3" id="KW-1185">Reference proteome</keyword>
<name>A0AAD4TP62_OVIAM</name>
<evidence type="ECO:0000256" key="1">
    <source>
        <dbReference type="SAM" id="MobiDB-lite"/>
    </source>
</evidence>
<comment type="caution">
    <text evidence="2">The sequence shown here is derived from an EMBL/GenBank/DDBJ whole genome shotgun (WGS) entry which is preliminary data.</text>
</comment>
<accession>A0AAD4TP62</accession>
<dbReference type="EMBL" id="JAKZEL010000029">
    <property type="protein sequence ID" value="KAI4529085.1"/>
    <property type="molecule type" value="Genomic_DNA"/>
</dbReference>
<protein>
    <submittedName>
        <fullName evidence="2">Uncharacterized protein</fullName>
    </submittedName>
</protein>
<dbReference type="AlphaFoldDB" id="A0AAD4TP62"/>
<organism evidence="2 3">
    <name type="scientific">Ovis ammon polii</name>
    <dbReference type="NCBI Taxonomy" id="230172"/>
    <lineage>
        <taxon>Eukaryota</taxon>
        <taxon>Metazoa</taxon>
        <taxon>Chordata</taxon>
        <taxon>Craniata</taxon>
        <taxon>Vertebrata</taxon>
        <taxon>Euteleostomi</taxon>
        <taxon>Mammalia</taxon>
        <taxon>Eutheria</taxon>
        <taxon>Laurasiatheria</taxon>
        <taxon>Artiodactyla</taxon>
        <taxon>Ruminantia</taxon>
        <taxon>Pecora</taxon>
        <taxon>Bovidae</taxon>
        <taxon>Caprinae</taxon>
        <taxon>Ovis</taxon>
    </lineage>
</organism>
<evidence type="ECO:0000313" key="2">
    <source>
        <dbReference type="EMBL" id="KAI4529085.1"/>
    </source>
</evidence>